<dbReference type="GO" id="GO:0016887">
    <property type="term" value="F:ATP hydrolysis activity"/>
    <property type="evidence" value="ECO:0007669"/>
    <property type="project" value="InterPro"/>
</dbReference>
<keyword evidence="5" id="KW-0547">Nucleotide-binding</keyword>
<dbReference type="PROSITE" id="PS50893">
    <property type="entry name" value="ABC_TRANSPORTER_2"/>
    <property type="match status" value="1"/>
</dbReference>
<evidence type="ECO:0000313" key="13">
    <source>
        <dbReference type="Proteomes" id="UP000461880"/>
    </source>
</evidence>
<feature type="domain" description="ABC transporter" evidence="10">
    <location>
        <begin position="337"/>
        <end position="573"/>
    </location>
</feature>
<evidence type="ECO:0000313" key="12">
    <source>
        <dbReference type="EMBL" id="MSS58251.1"/>
    </source>
</evidence>
<evidence type="ECO:0000256" key="1">
    <source>
        <dbReference type="ARBA" id="ARBA00004651"/>
    </source>
</evidence>
<evidence type="ECO:0000256" key="7">
    <source>
        <dbReference type="ARBA" id="ARBA00022989"/>
    </source>
</evidence>
<evidence type="ECO:0000256" key="2">
    <source>
        <dbReference type="ARBA" id="ARBA00022448"/>
    </source>
</evidence>
<dbReference type="RefSeq" id="WP_154503948.1">
    <property type="nucleotide sequence ID" value="NZ_VUMN01000008.1"/>
</dbReference>
<name>A0A7X2TG86_9FIRM</name>
<dbReference type="PANTHER" id="PTHR43394">
    <property type="entry name" value="ATP-DEPENDENT PERMEASE MDL1, MITOCHONDRIAL"/>
    <property type="match status" value="1"/>
</dbReference>
<evidence type="ECO:0000256" key="9">
    <source>
        <dbReference type="SAM" id="Phobius"/>
    </source>
</evidence>
<reference evidence="12 13" key="1">
    <citation type="submission" date="2019-08" db="EMBL/GenBank/DDBJ databases">
        <title>In-depth cultivation of the pig gut microbiome towards novel bacterial diversity and tailored functional studies.</title>
        <authorList>
            <person name="Wylensek D."/>
            <person name="Hitch T.C.A."/>
            <person name="Clavel T."/>
        </authorList>
    </citation>
    <scope>NUCLEOTIDE SEQUENCE [LARGE SCALE GENOMIC DNA]</scope>
    <source>
        <strain evidence="12 13">Oil+RF-744-GAM-WT-6</strain>
    </source>
</reference>
<dbReference type="Pfam" id="PF00664">
    <property type="entry name" value="ABC_membrane"/>
    <property type="match status" value="1"/>
</dbReference>
<dbReference type="EMBL" id="VUMN01000008">
    <property type="protein sequence ID" value="MSS58251.1"/>
    <property type="molecule type" value="Genomic_DNA"/>
</dbReference>
<evidence type="ECO:0000256" key="8">
    <source>
        <dbReference type="ARBA" id="ARBA00023136"/>
    </source>
</evidence>
<dbReference type="InterPro" id="IPR003439">
    <property type="entry name" value="ABC_transporter-like_ATP-bd"/>
</dbReference>
<sequence>MKSWKLMMKSLREYRRATYLTPIMVIGEVVFEALIPYVISLLVNDVKAGCGMDRILHYAWILLAMSFASLLFGYLAGVYCSQSSCGFAKNLRHDVFYKIQDFSFGNIDNFSSASLVTRLTTDIQNIQQAWMMIIRTAFRAPLNIIFSFAMAYIMGGSMAMIFLVVIPILGIGLYAINKIVMPIFKKGFPKYDKLNNSVEENIKGIRVVKSFVREDYEKEKFNAASEDIRTTFTKAERILALNNPLMQACIYGVMLFVLSKGSEAIITTNGTALDIGQFSTLLIYSFQILVSLMMLSMIFVMITFSEESAQRVCEVLQEQSTLTSPENGLKEVKDGSIDFDNVRFKYSAGADRPVLDGIDLHIKSGEVIGIIGGTGSSKSSLVQLIPRLYDATEGTVRVGKEDVRDYDLVTLRDSVAMVLQKNVLFSGTIADNIRWGNKEATDEEVREVCHLACADEFIDQMPDGYNTWIEQGGTNVSGGQKQRLCIARALLKKPKILIMDDSTSAVDTKTDALIRKAMRDYIPETTKIIIAQRTSSVEDADRIVVMDGGKINAIGTSEELLRTNEIYREVYLSQNKQGTESISEEVPAGKEALA</sequence>
<evidence type="ECO:0000256" key="3">
    <source>
        <dbReference type="ARBA" id="ARBA00022475"/>
    </source>
</evidence>
<keyword evidence="6 12" id="KW-0067">ATP-binding</keyword>
<dbReference type="InterPro" id="IPR017871">
    <property type="entry name" value="ABC_transporter-like_CS"/>
</dbReference>
<dbReference type="InterPro" id="IPR003593">
    <property type="entry name" value="AAA+_ATPase"/>
</dbReference>
<feature type="transmembrane region" description="Helical" evidence="9">
    <location>
        <begin position="159"/>
        <end position="176"/>
    </location>
</feature>
<keyword evidence="7 9" id="KW-1133">Transmembrane helix</keyword>
<keyword evidence="4 9" id="KW-0812">Transmembrane</keyword>
<dbReference type="Gene3D" id="1.20.1560.10">
    <property type="entry name" value="ABC transporter type 1, transmembrane domain"/>
    <property type="match status" value="1"/>
</dbReference>
<dbReference type="InterPro" id="IPR027417">
    <property type="entry name" value="P-loop_NTPase"/>
</dbReference>
<dbReference type="PROSITE" id="PS00211">
    <property type="entry name" value="ABC_TRANSPORTER_1"/>
    <property type="match status" value="1"/>
</dbReference>
<dbReference type="InterPro" id="IPR036640">
    <property type="entry name" value="ABC1_TM_sf"/>
</dbReference>
<evidence type="ECO:0000259" key="11">
    <source>
        <dbReference type="PROSITE" id="PS50929"/>
    </source>
</evidence>
<dbReference type="CDD" id="cd18548">
    <property type="entry name" value="ABC_6TM_Tm287_like"/>
    <property type="match status" value="1"/>
</dbReference>
<dbReference type="AlphaFoldDB" id="A0A7X2TG86"/>
<dbReference type="PANTHER" id="PTHR43394:SF1">
    <property type="entry name" value="ATP-BINDING CASSETTE SUB-FAMILY B MEMBER 10, MITOCHONDRIAL"/>
    <property type="match status" value="1"/>
</dbReference>
<feature type="transmembrane region" description="Helical" evidence="9">
    <location>
        <begin position="136"/>
        <end position="153"/>
    </location>
</feature>
<keyword evidence="3" id="KW-1003">Cell membrane</keyword>
<feature type="transmembrane region" description="Helical" evidence="9">
    <location>
        <begin position="278"/>
        <end position="302"/>
    </location>
</feature>
<dbReference type="SMART" id="SM00382">
    <property type="entry name" value="AAA"/>
    <property type="match status" value="1"/>
</dbReference>
<gene>
    <name evidence="12" type="ORF">FYJ51_04955</name>
</gene>
<feature type="domain" description="ABC transmembrane type-1" evidence="11">
    <location>
        <begin position="23"/>
        <end position="303"/>
    </location>
</feature>
<dbReference type="GO" id="GO:0015421">
    <property type="term" value="F:ABC-type oligopeptide transporter activity"/>
    <property type="evidence" value="ECO:0007669"/>
    <property type="project" value="TreeGrafter"/>
</dbReference>
<dbReference type="InterPro" id="IPR039421">
    <property type="entry name" value="Type_1_exporter"/>
</dbReference>
<comment type="caution">
    <text evidence="12">The sequence shown here is derived from an EMBL/GenBank/DDBJ whole genome shotgun (WGS) entry which is preliminary data.</text>
</comment>
<dbReference type="GO" id="GO:0005524">
    <property type="term" value="F:ATP binding"/>
    <property type="evidence" value="ECO:0007669"/>
    <property type="project" value="UniProtKB-KW"/>
</dbReference>
<evidence type="ECO:0000256" key="6">
    <source>
        <dbReference type="ARBA" id="ARBA00022840"/>
    </source>
</evidence>
<evidence type="ECO:0000256" key="4">
    <source>
        <dbReference type="ARBA" id="ARBA00022692"/>
    </source>
</evidence>
<dbReference type="SUPFAM" id="SSF90123">
    <property type="entry name" value="ABC transporter transmembrane region"/>
    <property type="match status" value="1"/>
</dbReference>
<dbReference type="PROSITE" id="PS50929">
    <property type="entry name" value="ABC_TM1F"/>
    <property type="match status" value="1"/>
</dbReference>
<accession>A0A7X2TG86</accession>
<evidence type="ECO:0000256" key="5">
    <source>
        <dbReference type="ARBA" id="ARBA00022741"/>
    </source>
</evidence>
<feature type="transmembrane region" description="Helical" evidence="9">
    <location>
        <begin position="20"/>
        <end position="43"/>
    </location>
</feature>
<dbReference type="Gene3D" id="3.40.50.300">
    <property type="entry name" value="P-loop containing nucleotide triphosphate hydrolases"/>
    <property type="match status" value="1"/>
</dbReference>
<keyword evidence="8 9" id="KW-0472">Membrane</keyword>
<organism evidence="12 13">
    <name type="scientific">Stecheria intestinalis</name>
    <dbReference type="NCBI Taxonomy" id="2606630"/>
    <lineage>
        <taxon>Bacteria</taxon>
        <taxon>Bacillati</taxon>
        <taxon>Bacillota</taxon>
        <taxon>Erysipelotrichia</taxon>
        <taxon>Erysipelotrichales</taxon>
        <taxon>Erysipelotrichaceae</taxon>
        <taxon>Stecheria</taxon>
    </lineage>
</organism>
<protein>
    <submittedName>
        <fullName evidence="12">ABC transporter ATP-binding protein</fullName>
    </submittedName>
</protein>
<comment type="subcellular location">
    <subcellularLocation>
        <location evidence="1">Cell membrane</location>
        <topology evidence="1">Multi-pass membrane protein</topology>
    </subcellularLocation>
</comment>
<keyword evidence="13" id="KW-1185">Reference proteome</keyword>
<dbReference type="GO" id="GO:0005886">
    <property type="term" value="C:plasma membrane"/>
    <property type="evidence" value="ECO:0007669"/>
    <property type="project" value="UniProtKB-SubCell"/>
</dbReference>
<proteinExistence type="predicted"/>
<dbReference type="Proteomes" id="UP000461880">
    <property type="component" value="Unassembled WGS sequence"/>
</dbReference>
<dbReference type="FunFam" id="3.40.50.300:FF:000221">
    <property type="entry name" value="Multidrug ABC transporter ATP-binding protein"/>
    <property type="match status" value="1"/>
</dbReference>
<dbReference type="InterPro" id="IPR011527">
    <property type="entry name" value="ABC1_TM_dom"/>
</dbReference>
<dbReference type="SUPFAM" id="SSF52540">
    <property type="entry name" value="P-loop containing nucleoside triphosphate hydrolases"/>
    <property type="match status" value="1"/>
</dbReference>
<keyword evidence="2" id="KW-0813">Transport</keyword>
<evidence type="ECO:0000259" key="10">
    <source>
        <dbReference type="PROSITE" id="PS50893"/>
    </source>
</evidence>
<dbReference type="Pfam" id="PF00005">
    <property type="entry name" value="ABC_tran"/>
    <property type="match status" value="1"/>
</dbReference>
<feature type="transmembrane region" description="Helical" evidence="9">
    <location>
        <begin position="55"/>
        <end position="80"/>
    </location>
</feature>